<dbReference type="HOGENOM" id="CLU_033769_4_0_1"/>
<comment type="caution">
    <text evidence="6">The sequence shown here is derived from an EMBL/GenBank/DDBJ whole genome shotgun (WGS) entry which is preliminary data.</text>
</comment>
<dbReference type="InterPro" id="IPR036322">
    <property type="entry name" value="WD40_repeat_dom_sf"/>
</dbReference>
<dbReference type="Gene3D" id="2.130.10.10">
    <property type="entry name" value="YVTN repeat-like/Quinoprotein amine dehydrogenase"/>
    <property type="match status" value="2"/>
</dbReference>
<evidence type="ECO:0000313" key="7">
    <source>
        <dbReference type="Proteomes" id="UP000009328"/>
    </source>
</evidence>
<evidence type="ECO:0000256" key="1">
    <source>
        <dbReference type="ARBA" id="ARBA00002889"/>
    </source>
</evidence>
<dbReference type="CDD" id="cd22858">
    <property type="entry name" value="Nsa1"/>
    <property type="match status" value="1"/>
</dbReference>
<feature type="region of interest" description="Disordered" evidence="5">
    <location>
        <begin position="356"/>
        <end position="382"/>
    </location>
</feature>
<proteinExistence type="inferred from homology"/>
<comment type="function">
    <text evidence="1">Involved in the biogenesis of the 60S ribosomal subunit.</text>
</comment>
<organism evidence="6 7">
    <name type="scientific">Wickerhamomyces ciferrii (strain ATCC 14091 / BCRC 22168 / CBS 111 / JCM 3599 / NBRC 0793 / NRRL Y-1031 F-60-10)</name>
    <name type="common">Yeast</name>
    <name type="synonym">Pichia ciferrii</name>
    <dbReference type="NCBI Taxonomy" id="1206466"/>
    <lineage>
        <taxon>Eukaryota</taxon>
        <taxon>Fungi</taxon>
        <taxon>Dikarya</taxon>
        <taxon>Ascomycota</taxon>
        <taxon>Saccharomycotina</taxon>
        <taxon>Saccharomycetes</taxon>
        <taxon>Phaffomycetales</taxon>
        <taxon>Wickerhamomycetaceae</taxon>
        <taxon>Wickerhamomyces</taxon>
    </lineage>
</organism>
<dbReference type="EMBL" id="CAIF01000232">
    <property type="protein sequence ID" value="CCH46178.1"/>
    <property type="molecule type" value="Genomic_DNA"/>
</dbReference>
<dbReference type="AlphaFoldDB" id="K0KYM4"/>
<dbReference type="InParanoid" id="K0KYM4"/>
<dbReference type="InterPro" id="IPR037379">
    <property type="entry name" value="WDR74/Nsa1"/>
</dbReference>
<accession>K0KYM4</accession>
<dbReference type="eggNOG" id="KOG3881">
    <property type="taxonomic scope" value="Eukaryota"/>
</dbReference>
<evidence type="ECO:0000256" key="5">
    <source>
        <dbReference type="SAM" id="MobiDB-lite"/>
    </source>
</evidence>
<evidence type="ECO:0000256" key="3">
    <source>
        <dbReference type="ARBA" id="ARBA00011187"/>
    </source>
</evidence>
<dbReference type="GO" id="GO:0042273">
    <property type="term" value="P:ribosomal large subunit biogenesis"/>
    <property type="evidence" value="ECO:0007669"/>
    <property type="project" value="InterPro"/>
</dbReference>
<dbReference type="STRING" id="1206466.K0KYM4"/>
<comment type="subunit">
    <text evidence="3">Component of the pre-66S ribosomal particle.</text>
</comment>
<dbReference type="FunCoup" id="K0KYM4">
    <property type="interactions" value="667"/>
</dbReference>
<evidence type="ECO:0000313" key="6">
    <source>
        <dbReference type="EMBL" id="CCH46178.1"/>
    </source>
</evidence>
<dbReference type="GO" id="GO:0030687">
    <property type="term" value="C:preribosome, large subunit precursor"/>
    <property type="evidence" value="ECO:0007669"/>
    <property type="project" value="TreeGrafter"/>
</dbReference>
<evidence type="ECO:0000256" key="4">
    <source>
        <dbReference type="ARBA" id="ARBA00014234"/>
    </source>
</evidence>
<keyword evidence="7" id="KW-1185">Reference proteome</keyword>
<sequence>MKVLAAADDTGSLKEITFPKGTDTSSQKAPQPEKIETYNNEGLKNRVQRFLITSANENEVIATARANGNIVFYNSENYELINTILNPFDSSIKDQFVSLINASGYLYAVSEQGRVTIIDPDTIFEDKINYKNLTIKAPISTFVSHPTQEGLFAFGGKENDVKLIKFFKDGETPFDKKELKVETVFQGKNVKNDKLDLRVPIWITNISFIKLEEHTESSWKFITTTGHGQVRKYDTSHGRKPVLDKKISDKPLVRVVTTSKEDEIICADTHVTTALFNVEKGNLIAKFKGNVGAVEALSSHITEDSELLVTGALDRYIRIFDIRSREQVAKIYIGSKISAVWLLSDEETEGEIKIRTDAEKTKKKSRKQIEQEDEGNEDEVWDELDKIEKKSTKKRRV</sequence>
<dbReference type="PANTHER" id="PTHR16038:SF4">
    <property type="entry name" value="WD REPEAT-CONTAINING PROTEIN 74"/>
    <property type="match status" value="1"/>
</dbReference>
<name>K0KYM4_WICCF</name>
<dbReference type="PANTHER" id="PTHR16038">
    <property type="entry name" value="NOP SEVEN ASSOCIATED PROTEIN 1"/>
    <property type="match status" value="1"/>
</dbReference>
<dbReference type="Proteomes" id="UP000009328">
    <property type="component" value="Unassembled WGS sequence"/>
</dbReference>
<evidence type="ECO:0000256" key="2">
    <source>
        <dbReference type="ARBA" id="ARBA00007861"/>
    </source>
</evidence>
<dbReference type="GO" id="GO:0005730">
    <property type="term" value="C:nucleolus"/>
    <property type="evidence" value="ECO:0007669"/>
    <property type="project" value="InterPro"/>
</dbReference>
<dbReference type="InterPro" id="IPR015943">
    <property type="entry name" value="WD40/YVTN_repeat-like_dom_sf"/>
</dbReference>
<gene>
    <name evidence="6" type="ORF">BN7_5767</name>
</gene>
<comment type="similarity">
    <text evidence="2">Belongs to the NSA1 family.</text>
</comment>
<protein>
    <recommendedName>
        <fullName evidence="4">Ribosome biogenesis protein NSA1</fullName>
    </recommendedName>
</protein>
<feature type="compositionally biased region" description="Acidic residues" evidence="5">
    <location>
        <begin position="371"/>
        <end position="382"/>
    </location>
</feature>
<dbReference type="SUPFAM" id="SSF50978">
    <property type="entry name" value="WD40 repeat-like"/>
    <property type="match status" value="1"/>
</dbReference>
<reference evidence="6 7" key="1">
    <citation type="journal article" date="2012" name="Eukaryot. Cell">
        <title>Draft genome sequence of Wickerhamomyces ciferrii NRRL Y-1031 F-60-10.</title>
        <authorList>
            <person name="Schneider J."/>
            <person name="Andrea H."/>
            <person name="Blom J."/>
            <person name="Jaenicke S."/>
            <person name="Ruckert C."/>
            <person name="Schorsch C."/>
            <person name="Szczepanowski R."/>
            <person name="Farwick M."/>
            <person name="Goesmann A."/>
            <person name="Puhler A."/>
            <person name="Schaffer S."/>
            <person name="Tauch A."/>
            <person name="Kohler T."/>
            <person name="Brinkrolf K."/>
        </authorList>
    </citation>
    <scope>NUCLEOTIDE SEQUENCE [LARGE SCALE GENOMIC DNA]</scope>
    <source>
        <strain evidence="7">ATCC 14091 / BCRC 22168 / CBS 111 / JCM 3599 / NBRC 0793 / NRRL Y-1031 F-60-10</strain>
    </source>
</reference>